<sequence length="84" mass="9466">MNFIFVRQLYFLKSFIKDAPNKAINSTTINKAIVIQSGLVTHHHDQSTTPTNFSIKNTMNTVPANDDPCELLSDIIYIVLIIDT</sequence>
<gene>
    <name evidence="1" type="ORF">immuto26A_139</name>
</gene>
<name>A0A7T8IWV1_9CAUD</name>
<evidence type="ECO:0000313" key="1">
    <source>
        <dbReference type="EMBL" id="QQO91818.1"/>
    </source>
</evidence>
<organism evidence="1 2">
    <name type="scientific">Flavobacterium phage vB_FspM_immuto_2-6A</name>
    <dbReference type="NCBI Taxonomy" id="2801477"/>
    <lineage>
        <taxon>Viruses</taxon>
        <taxon>Duplodnaviria</taxon>
        <taxon>Heunggongvirae</taxon>
        <taxon>Uroviricota</taxon>
        <taxon>Caudoviricetes</taxon>
        <taxon>Immutovirus</taxon>
        <taxon>Immutovirus immuto</taxon>
    </lineage>
</organism>
<keyword evidence="2" id="KW-1185">Reference proteome</keyword>
<evidence type="ECO:0000313" key="2">
    <source>
        <dbReference type="Proteomes" id="UP000595566"/>
    </source>
</evidence>
<reference evidence="1 2" key="1">
    <citation type="submission" date="2020-12" db="EMBL/GenBank/DDBJ databases">
        <title>Dynamics of Baltic Sea phages driven by environmental changes.</title>
        <authorList>
            <person name="Hoetzinger M."/>
            <person name="Nilsson E."/>
            <person name="Holmfeldt K."/>
        </authorList>
    </citation>
    <scope>NUCLEOTIDE SEQUENCE [LARGE SCALE GENOMIC DNA]</scope>
</reference>
<proteinExistence type="predicted"/>
<dbReference type="Proteomes" id="UP000595566">
    <property type="component" value="Segment"/>
</dbReference>
<accession>A0A7T8IWV1</accession>
<dbReference type="EMBL" id="MW353175">
    <property type="protein sequence ID" value="QQO91818.1"/>
    <property type="molecule type" value="Genomic_DNA"/>
</dbReference>
<protein>
    <submittedName>
        <fullName evidence="1">YdbS protein</fullName>
    </submittedName>
</protein>